<evidence type="ECO:0000313" key="1">
    <source>
        <dbReference type="EMBL" id="KYQ91253.1"/>
    </source>
</evidence>
<dbReference type="InterPro" id="IPR032675">
    <property type="entry name" value="LRR_dom_sf"/>
</dbReference>
<keyword evidence="2" id="KW-1185">Reference proteome</keyword>
<comment type="caution">
    <text evidence="1">The sequence shown here is derived from an EMBL/GenBank/DDBJ whole genome shotgun (WGS) entry which is preliminary data.</text>
</comment>
<dbReference type="Proteomes" id="UP000076078">
    <property type="component" value="Unassembled WGS sequence"/>
</dbReference>
<gene>
    <name evidence="1" type="ORF">DLAC_08186</name>
</gene>
<sequence length="560" mass="64895">MNNSNITLPKTIIKTIFQECVNAYYGDIVDNRRLKSLKYFYQNFSMISKDCKTILPQLSYDICSAENQEDIVLLLNLYKQGIRVNSIKLRNYGLPLNTKILLVLMFNSKRPGCKTPEDIQSQFSSHMASENDFLVYMLDSLSDTNFSLNIYPEMSKEEYKIVLDYLIPNPLDNPEKTLDLHLGNPTKDTPITNQYQNIVNSDLLPILTQYQITSLKFTYYRDKNSLLSIPVHLSILNSIVLNGDFNITIDNFKDLVTNNPQLTRLVVNVNIIDHSTALSILTNHPSINFLSLGNNRQSQPMKDLVRYLNSNTTIRELIIYASLSEGESIDSFDIYNSTLESLRVINSCDLFSRWKCPSAIQSMNNIENFPVLHRFHSNITSLSSFSKPVIEPFTKLTTLNVLSSLEIDEYTQLLNSISKLKLIQSLYISYQKPFLEFLKHPPQSLMKLSISANTHKLEREFFDIMIQNQTIGNLHIFQEVELSEHYGFFEILYKKPNIRALYYSFLQSNALEIKNLFKEKLIEFYRSKCPNSEILLFDRLFIQIKGIDIHEIYIQSQKLK</sequence>
<dbReference type="AlphaFoldDB" id="A0A151ZBC3"/>
<name>A0A151ZBC3_TIELA</name>
<proteinExistence type="predicted"/>
<accession>A0A151ZBC3</accession>
<dbReference type="Gene3D" id="3.80.10.10">
    <property type="entry name" value="Ribonuclease Inhibitor"/>
    <property type="match status" value="1"/>
</dbReference>
<protein>
    <submittedName>
        <fullName evidence="1">Uncharacterized protein</fullName>
    </submittedName>
</protein>
<organism evidence="1 2">
    <name type="scientific">Tieghemostelium lacteum</name>
    <name type="common">Slime mold</name>
    <name type="synonym">Dictyostelium lacteum</name>
    <dbReference type="NCBI Taxonomy" id="361077"/>
    <lineage>
        <taxon>Eukaryota</taxon>
        <taxon>Amoebozoa</taxon>
        <taxon>Evosea</taxon>
        <taxon>Eumycetozoa</taxon>
        <taxon>Dictyostelia</taxon>
        <taxon>Dictyosteliales</taxon>
        <taxon>Raperosteliaceae</taxon>
        <taxon>Tieghemostelium</taxon>
    </lineage>
</organism>
<dbReference type="InParanoid" id="A0A151ZBC3"/>
<dbReference type="EMBL" id="LODT01000035">
    <property type="protein sequence ID" value="KYQ91253.1"/>
    <property type="molecule type" value="Genomic_DNA"/>
</dbReference>
<evidence type="ECO:0000313" key="2">
    <source>
        <dbReference type="Proteomes" id="UP000076078"/>
    </source>
</evidence>
<reference evidence="1 2" key="1">
    <citation type="submission" date="2015-12" db="EMBL/GenBank/DDBJ databases">
        <title>Dictyostelia acquired genes for synthesis and detection of signals that induce cell-type specialization by lateral gene transfer from prokaryotes.</title>
        <authorList>
            <person name="Gloeckner G."/>
            <person name="Schaap P."/>
        </authorList>
    </citation>
    <scope>NUCLEOTIDE SEQUENCE [LARGE SCALE GENOMIC DNA]</scope>
    <source>
        <strain evidence="1 2">TK</strain>
    </source>
</reference>